<reference evidence="8" key="1">
    <citation type="submission" date="2022-03" db="EMBL/GenBank/DDBJ databases">
        <authorList>
            <person name="Martin C."/>
        </authorList>
    </citation>
    <scope>NUCLEOTIDE SEQUENCE</scope>
</reference>
<accession>A0A8S4PTW5</accession>
<dbReference type="PROSITE" id="PS51257">
    <property type="entry name" value="PROKAR_LIPOPROTEIN"/>
    <property type="match status" value="1"/>
</dbReference>
<dbReference type="InterPro" id="IPR000436">
    <property type="entry name" value="Sushi_SCR_CCP_dom"/>
</dbReference>
<dbReference type="CDD" id="cd00033">
    <property type="entry name" value="CCP"/>
    <property type="match status" value="2"/>
</dbReference>
<dbReference type="AlphaFoldDB" id="A0A8S4PTW5"/>
<evidence type="ECO:0000256" key="3">
    <source>
        <dbReference type="ARBA" id="ARBA00023157"/>
    </source>
</evidence>
<dbReference type="OrthoDB" id="6020543at2759"/>
<dbReference type="SUPFAM" id="SSF57625">
    <property type="entry name" value="Invertebrate chitin-binding proteins"/>
    <property type="match status" value="1"/>
</dbReference>
<dbReference type="SMART" id="SM00032">
    <property type="entry name" value="CCP"/>
    <property type="match status" value="3"/>
</dbReference>
<evidence type="ECO:0000313" key="8">
    <source>
        <dbReference type="EMBL" id="CAH1796910.1"/>
    </source>
</evidence>
<evidence type="ECO:0000256" key="4">
    <source>
        <dbReference type="PROSITE-ProRule" id="PRU00302"/>
    </source>
</evidence>
<feature type="domain" description="Sushi" evidence="6">
    <location>
        <begin position="116"/>
        <end position="175"/>
    </location>
</feature>
<evidence type="ECO:0000259" key="7">
    <source>
        <dbReference type="PROSITE" id="PS50940"/>
    </source>
</evidence>
<evidence type="ECO:0000313" key="9">
    <source>
        <dbReference type="Proteomes" id="UP000749559"/>
    </source>
</evidence>
<evidence type="ECO:0000256" key="2">
    <source>
        <dbReference type="ARBA" id="ARBA00022737"/>
    </source>
</evidence>
<gene>
    <name evidence="8" type="ORF">OFUS_LOCUS21271</name>
</gene>
<feature type="signal peptide" evidence="5">
    <location>
        <begin position="1"/>
        <end position="21"/>
    </location>
</feature>
<dbReference type="PANTHER" id="PTHR45656">
    <property type="entry name" value="PROTEIN CBR-CLEC-78"/>
    <property type="match status" value="1"/>
</dbReference>
<keyword evidence="2" id="KW-0677">Repeat</keyword>
<evidence type="ECO:0000259" key="6">
    <source>
        <dbReference type="PROSITE" id="PS50923"/>
    </source>
</evidence>
<dbReference type="Gene3D" id="2.170.140.10">
    <property type="entry name" value="Chitin binding domain"/>
    <property type="match status" value="1"/>
</dbReference>
<feature type="domain" description="Sushi" evidence="6">
    <location>
        <begin position="185"/>
        <end position="245"/>
    </location>
</feature>
<proteinExistence type="predicted"/>
<dbReference type="Proteomes" id="UP000749559">
    <property type="component" value="Unassembled WGS sequence"/>
</dbReference>
<dbReference type="Pfam" id="PF01607">
    <property type="entry name" value="CBM_14"/>
    <property type="match status" value="1"/>
</dbReference>
<dbReference type="GO" id="GO:0008061">
    <property type="term" value="F:chitin binding"/>
    <property type="evidence" value="ECO:0007669"/>
    <property type="project" value="InterPro"/>
</dbReference>
<keyword evidence="9" id="KW-1185">Reference proteome</keyword>
<evidence type="ECO:0000256" key="1">
    <source>
        <dbReference type="ARBA" id="ARBA00022729"/>
    </source>
</evidence>
<dbReference type="InterPro" id="IPR051277">
    <property type="entry name" value="SEZ6_CSMD_C4BPB_Regulators"/>
</dbReference>
<dbReference type="InterPro" id="IPR002557">
    <property type="entry name" value="Chitin-bd_dom"/>
</dbReference>
<feature type="domain" description="Chitin-binding type-2" evidence="7">
    <location>
        <begin position="240"/>
        <end position="310"/>
    </location>
</feature>
<dbReference type="InterPro" id="IPR036508">
    <property type="entry name" value="Chitin-bd_dom_sf"/>
</dbReference>
<dbReference type="SUPFAM" id="SSF57535">
    <property type="entry name" value="Complement control module/SCR domain"/>
    <property type="match status" value="2"/>
</dbReference>
<sequence>MARSQLWMILLFLSCIERAYSRCPPITDLPPNAEGILYEPPDRFDPLYIPTRQQLRQGFEEGFFATIVCQENYEVIPAHPRKCLGDAWSNIITLVCPQRGRGECNLQTIDPICQPLRCYHPAPCDYGTITPSQQAYDAGDIITYDCERGLSAFPSNERSCLSSGEWSGPDPKCVTPDEFIRLSNKQCPILEAPLFGFIVGPEGLQGIDDVTEFECFPTLTLLGSHRRKCLNDTLEWSGEQPTCVAGLEIDIPIGENLTDYERLIPDTKNCRYFYHYSLEGDLFHKICPSNLFFHPIIKWCDYQEASGCIQEAPAP</sequence>
<keyword evidence="3 4" id="KW-1015">Disulfide bond</keyword>
<dbReference type="Gene3D" id="2.10.70.10">
    <property type="entry name" value="Complement Module, domain 1"/>
    <property type="match status" value="2"/>
</dbReference>
<organism evidence="8 9">
    <name type="scientific">Owenia fusiformis</name>
    <name type="common">Polychaete worm</name>
    <dbReference type="NCBI Taxonomy" id="6347"/>
    <lineage>
        <taxon>Eukaryota</taxon>
        <taxon>Metazoa</taxon>
        <taxon>Spiralia</taxon>
        <taxon>Lophotrochozoa</taxon>
        <taxon>Annelida</taxon>
        <taxon>Polychaeta</taxon>
        <taxon>Sedentaria</taxon>
        <taxon>Canalipalpata</taxon>
        <taxon>Sabellida</taxon>
        <taxon>Oweniida</taxon>
        <taxon>Oweniidae</taxon>
        <taxon>Owenia</taxon>
    </lineage>
</organism>
<dbReference type="EMBL" id="CAIIXF020000010">
    <property type="protein sequence ID" value="CAH1796910.1"/>
    <property type="molecule type" value="Genomic_DNA"/>
</dbReference>
<dbReference type="PROSITE" id="PS50940">
    <property type="entry name" value="CHIT_BIND_II"/>
    <property type="match status" value="1"/>
</dbReference>
<dbReference type="InterPro" id="IPR035976">
    <property type="entry name" value="Sushi/SCR/CCP_sf"/>
</dbReference>
<protein>
    <submittedName>
        <fullName evidence="8">Uncharacterized protein</fullName>
    </submittedName>
</protein>
<evidence type="ECO:0000256" key="5">
    <source>
        <dbReference type="SAM" id="SignalP"/>
    </source>
</evidence>
<comment type="caution">
    <text evidence="8">The sequence shown here is derived from an EMBL/GenBank/DDBJ whole genome shotgun (WGS) entry which is preliminary data.</text>
</comment>
<keyword evidence="4" id="KW-0768">Sushi</keyword>
<feature type="disulfide bond" evidence="4">
    <location>
        <begin position="146"/>
        <end position="173"/>
    </location>
</feature>
<keyword evidence="1 5" id="KW-0732">Signal</keyword>
<dbReference type="GO" id="GO:0005576">
    <property type="term" value="C:extracellular region"/>
    <property type="evidence" value="ECO:0007669"/>
    <property type="project" value="InterPro"/>
</dbReference>
<dbReference type="Pfam" id="PF00084">
    <property type="entry name" value="Sushi"/>
    <property type="match status" value="2"/>
</dbReference>
<comment type="caution">
    <text evidence="4">Lacks conserved residue(s) required for the propagation of feature annotation.</text>
</comment>
<feature type="chain" id="PRO_5035819169" evidence="5">
    <location>
        <begin position="22"/>
        <end position="315"/>
    </location>
</feature>
<dbReference type="PANTHER" id="PTHR45656:SF4">
    <property type="entry name" value="PROTEIN CBR-CLEC-78"/>
    <property type="match status" value="1"/>
</dbReference>
<dbReference type="PROSITE" id="PS50923">
    <property type="entry name" value="SUSHI"/>
    <property type="match status" value="2"/>
</dbReference>
<name>A0A8S4PTW5_OWEFU</name>